<feature type="non-terminal residue" evidence="1">
    <location>
        <position position="2369"/>
    </location>
</feature>
<dbReference type="EMBL" id="JANBUN010000329">
    <property type="protein sequence ID" value="KAJ2804675.1"/>
    <property type="molecule type" value="Genomic_DNA"/>
</dbReference>
<dbReference type="Proteomes" id="UP001140087">
    <property type="component" value="Unassembled WGS sequence"/>
</dbReference>
<organism evidence="1 2">
    <name type="scientific">Coemansia helicoidea</name>
    <dbReference type="NCBI Taxonomy" id="1286919"/>
    <lineage>
        <taxon>Eukaryota</taxon>
        <taxon>Fungi</taxon>
        <taxon>Fungi incertae sedis</taxon>
        <taxon>Zoopagomycota</taxon>
        <taxon>Kickxellomycotina</taxon>
        <taxon>Kickxellomycetes</taxon>
        <taxon>Kickxellales</taxon>
        <taxon>Kickxellaceae</taxon>
        <taxon>Coemansia</taxon>
    </lineage>
</organism>
<accession>A0ACC1LBE5</accession>
<gene>
    <name evidence="1" type="primary">MDN1_1</name>
    <name evidence="1" type="ORF">H4R21_001552</name>
</gene>
<evidence type="ECO:0000313" key="2">
    <source>
        <dbReference type="Proteomes" id="UP001140087"/>
    </source>
</evidence>
<name>A0ACC1LBE5_9FUNG</name>
<reference evidence="1" key="1">
    <citation type="submission" date="2022-07" db="EMBL/GenBank/DDBJ databases">
        <title>Phylogenomic reconstructions and comparative analyses of Kickxellomycotina fungi.</title>
        <authorList>
            <person name="Reynolds N.K."/>
            <person name="Stajich J.E."/>
            <person name="Barry K."/>
            <person name="Grigoriev I.V."/>
            <person name="Crous P."/>
            <person name="Smith M.E."/>
        </authorList>
    </citation>
    <scope>NUCLEOTIDE SEQUENCE</scope>
    <source>
        <strain evidence="1">BCRC 34780</strain>
    </source>
</reference>
<protein>
    <submittedName>
        <fullName evidence="1">AAA ATPase midasin</fullName>
    </submittedName>
</protein>
<proteinExistence type="predicted"/>
<evidence type="ECO:0000313" key="1">
    <source>
        <dbReference type="EMBL" id="KAJ2804675.1"/>
    </source>
</evidence>
<sequence>MVGADSLATRLAASGLVEPIGRARALLAQASGVDCAVLAAAPACLALNGGVAGALAPYADHPAAKWHAVLLDALRFQRERAAAEELWQADDGAVREHVLQRPGVDVLHAQACFAVVDGCAALVAAWEAHAAAGEAGEAAPALGDVRVVFRLQARLQRLLAREPAAPSEEAVALEGIQAAAARLVATSVGAHAEQLAVAVAPLVLDASRSAQVWALCHPATLAADQARALELQLAAALDSRALSPETRAAAVEAQALLYAAGARRHGERIVEAVARFVAQSLPLAQTARTAPPAPAPADVLADVAQLAAWRGAIQLTALAGCLPDESEQRRQALSVLGEWTARTAGEQWPVQRLRLSWAAHGSASRAELMSLFVDMAFAWCGAVRNEETLGALVAEPAHRLSRAVATELAWRGAAHIQSPLAEHDRRAAESRALCRAATRFRAPAPPAAAQLSMSASLLLAVAAACDVAGADLAAASEQLVTQLAEATAYGSWVATPTLAAAAWLRALSQSPAGEVADVLAPAAVAVHSALAEPAADLRAELACVALAEAAVCLLGASVPARPVDPAAKAHTQWAWLGEDAAEASADADAHAAVHRSMAGAPSRGAMAAAAEPFAAAARELQSQRERIALVHRPADARFGELWREAHTLAATLGPRMRDIARRLREAGDASAMDAARAAEQALRTTLAQFEHRVAARHFGALRDIAQIWCLCARLVAHALAQLAELCRRRQMQRAPLAHHARLVQQLYAQPMCVGVLASPASNAHMRQTLDQVKVLIYTTPGASPAAPYAELVGAVLARAVVGVQVRGTLGAAELDALDAVFSDACVTHRRAADEKRRRDAEAASLFRHRGPAEPTEDQFLREVFPAYDDVLAEPASDDAEDPASGDAPEPGFQDVSAEAVAAIAACHRYVMLRFGVVVPAPDVQSALIVSSQQRALQLAATLHRLRPELPALLGPDADDELRGANTVAAAAVAAAAAAKDPSGDYYAGEWAGVRAEHVYDFYRGAAPHETVLAKPVAAAIAARAQELLGEWPDHAVLQRIRDMAGRVLQLPVTAPLAQLLTAVEQLHAQAQDWEAYASRDVSIAELQQAARLIVRWRQAELNSWPHLLRAQELQCARRADEWWFGLYAALVAPESAALADLVAAVDQFMQGSPAGEFRARLNMLCAFRAHRAAALAAAGRSGPDAVLGPLTNAVDYYAQYAPCIAAQLDAARAAIAKDLSQYVRISSWTDVNPAALRASAEKTHRHLARCVRRWRDALAQPIFQIVQAQRAAAAAAPASVPRVPQVSLPLGGAGLDVATAPPQLAAPTALPWAAAGLEVDAAAARQAAQRATSAGVPRVLEASAATLARLGQLVQASAVLGPDAAPLAASLERFAEDIVGDIAHFQTMEAPKHLVKRAAASAEAPAPKAKRVIKARQGRAQEPEPPAYVDDDEERQRLLKRFWGEQRNLRRARLTDILRALQEIGLKRRHIAADSGEAAGGAAELTGLAGAMGRRPLDVAAWEDALAVVARASPGALHQSAPAMCGGWRQANAAFFHLTARLAQLRTAAHEEHSQELSAQQTAAVVALVESLGRHVAADREAAAGLLAAAAACIQAALPWTALPADEAAAADGDVSQAPAGLDAACAAVEQLVALLEQCFVAVRAVRDAEGWGDSAAPVAQAMLPLEQAAPQVARARTMLADARAAHVAALLAGAAPADAAALLAVAPTERAALQETRAALASVHGALKLAAESGLDQGLLSPWLHPIQQAADAASSAVAASGGADTMGDEAPDAATAEAADLAGQWVTAVMNVWQAVAGAERQFTNAIAGDENAWGLVPKELLHGMALAQQLARALQLPTMLALCHRLSRAAAAAGLCRRPEWRALATRVVRPWVVQYTLLVQHVVALYAGFHRSLTQFALTVATGLTSAVVHGLGASDSPETEEVDGGTQSGMGVGEGSTAGAKNVSDEIEGEDQVEGLQGDQDPGDNNDPATNEDAVEMSTDFDGKMGDADLQTDDEDSDDESSDDEDDHDEDEKLGDVDPTDPTSLDDKLWDDKDDAAQEEKEEDSKVDGKAQSKKEESDIVAGDDNDNKDDGSNNDPGEKGAEDEATDEEMSDGSGSEDGDDGDLDDSVNKDTLDRMAEAEDVGEQMEMPEDMDMGGDDDGEESMTDDDDGIDADMGELSDDEPIERKPDGKDDDEETAPDEADAERADNDARGDDSGEDDDAGEGEGSDVDSAAAESGDEAEAAGDEDSDAGESDAEDPERALGEDAPEEAKEHSGADKPTHGVDSAMNMDGTEDVAPDTAADDSRDALEKPSDSADARRQQQQLPRQGAAEQSAAVQQDPEQQPQQPPQQSDAEQRPPPERTLADVIEKWERRLNIVMRDAD</sequence>
<keyword evidence="2" id="KW-1185">Reference proteome</keyword>
<comment type="caution">
    <text evidence="1">The sequence shown here is derived from an EMBL/GenBank/DDBJ whole genome shotgun (WGS) entry which is preliminary data.</text>
</comment>